<name>A0A1J5PFF4_9ZZZZ</name>
<dbReference type="AlphaFoldDB" id="A0A1J5PFF4"/>
<comment type="caution">
    <text evidence="1">The sequence shown here is derived from an EMBL/GenBank/DDBJ whole genome shotgun (WGS) entry which is preliminary data.</text>
</comment>
<protein>
    <submittedName>
        <fullName evidence="1">Uncharacterized protein</fullName>
    </submittedName>
</protein>
<sequence length="210" mass="22855">MAAEVATIRGEALVLLAEGIQKRAQGARVAIQGLQGHLDIQSRHGQDRCGIPGVRRLGAGGRSRPRPEALPHQPGQRLLEVLVLDQHRGHAGTGFHLLAGQQHERLAEALLAQFLEQLSAIHDRHVHVRNHQSDGGVPGQLLQGVGAALSDEDIIAGGFEGQARELSGEDIVIHHKDRDIGFRHGTSLTQPIRFRTVPSRLDWSKAPLRM</sequence>
<accession>A0A1J5PFF4</accession>
<gene>
    <name evidence="1" type="ORF">GALL_521640</name>
</gene>
<dbReference type="EMBL" id="MLJW01006723">
    <property type="protein sequence ID" value="OIQ66268.1"/>
    <property type="molecule type" value="Genomic_DNA"/>
</dbReference>
<organism evidence="1">
    <name type="scientific">mine drainage metagenome</name>
    <dbReference type="NCBI Taxonomy" id="410659"/>
    <lineage>
        <taxon>unclassified sequences</taxon>
        <taxon>metagenomes</taxon>
        <taxon>ecological metagenomes</taxon>
    </lineage>
</organism>
<reference evidence="1" key="1">
    <citation type="submission" date="2016-10" db="EMBL/GenBank/DDBJ databases">
        <title>Sequence of Gallionella enrichment culture.</title>
        <authorList>
            <person name="Poehlein A."/>
            <person name="Muehling M."/>
            <person name="Daniel R."/>
        </authorList>
    </citation>
    <scope>NUCLEOTIDE SEQUENCE</scope>
</reference>
<proteinExistence type="predicted"/>
<evidence type="ECO:0000313" key="1">
    <source>
        <dbReference type="EMBL" id="OIQ66268.1"/>
    </source>
</evidence>